<dbReference type="EMBL" id="AVOT02000887">
    <property type="protein sequence ID" value="MBW0464813.1"/>
    <property type="molecule type" value="Genomic_DNA"/>
</dbReference>
<comment type="caution">
    <text evidence="1">The sequence shown here is derived from an EMBL/GenBank/DDBJ whole genome shotgun (WGS) entry which is preliminary data.</text>
</comment>
<evidence type="ECO:0000313" key="2">
    <source>
        <dbReference type="Proteomes" id="UP000765509"/>
    </source>
</evidence>
<accession>A0A9Q3GEM4</accession>
<protein>
    <submittedName>
        <fullName evidence="1">Uncharacterized protein</fullName>
    </submittedName>
</protein>
<keyword evidence="2" id="KW-1185">Reference proteome</keyword>
<name>A0A9Q3GEM4_9BASI</name>
<organism evidence="1 2">
    <name type="scientific">Austropuccinia psidii MF-1</name>
    <dbReference type="NCBI Taxonomy" id="1389203"/>
    <lineage>
        <taxon>Eukaryota</taxon>
        <taxon>Fungi</taxon>
        <taxon>Dikarya</taxon>
        <taxon>Basidiomycota</taxon>
        <taxon>Pucciniomycotina</taxon>
        <taxon>Pucciniomycetes</taxon>
        <taxon>Pucciniales</taxon>
        <taxon>Sphaerophragmiaceae</taxon>
        <taxon>Austropuccinia</taxon>
    </lineage>
</organism>
<proteinExistence type="predicted"/>
<gene>
    <name evidence="1" type="ORF">O181_004528</name>
</gene>
<evidence type="ECO:0000313" key="1">
    <source>
        <dbReference type="EMBL" id="MBW0464813.1"/>
    </source>
</evidence>
<dbReference type="AlphaFoldDB" id="A0A9Q3GEM4"/>
<reference evidence="1" key="1">
    <citation type="submission" date="2021-03" db="EMBL/GenBank/DDBJ databases">
        <title>Draft genome sequence of rust myrtle Austropuccinia psidii MF-1, a brazilian biotype.</title>
        <authorList>
            <person name="Quecine M.C."/>
            <person name="Pachon D.M.R."/>
            <person name="Bonatelli M.L."/>
            <person name="Correr F.H."/>
            <person name="Franceschini L.M."/>
            <person name="Leite T.F."/>
            <person name="Margarido G.R.A."/>
            <person name="Almeida C.A."/>
            <person name="Ferrarezi J.A."/>
            <person name="Labate C.A."/>
        </authorList>
    </citation>
    <scope>NUCLEOTIDE SEQUENCE</scope>
    <source>
        <strain evidence="1">MF-1</strain>
    </source>
</reference>
<dbReference type="Proteomes" id="UP000765509">
    <property type="component" value="Unassembled WGS sequence"/>
</dbReference>
<sequence>MNGHSNVEVVGEFVVDLIVAPMLLSSRQTCAIRPAPSDLLKDFPEKSYGKGDKRPILGNIDFLCSLSKLKRRLFELSVP</sequence>